<keyword evidence="5" id="KW-1185">Reference proteome</keyword>
<evidence type="ECO:0000259" key="3">
    <source>
        <dbReference type="PROSITE" id="PS50977"/>
    </source>
</evidence>
<dbReference type="Gene3D" id="1.10.357.10">
    <property type="entry name" value="Tetracycline Repressor, domain 2"/>
    <property type="match status" value="1"/>
</dbReference>
<dbReference type="RefSeq" id="WP_252446415.1">
    <property type="nucleotide sequence ID" value="NZ_JAGSOV010000097.1"/>
</dbReference>
<sequence>MASRRDWLDTGLEVLAELGARALTIEQLTTRMGLTKGSFYHHFGGTAGYVTALMAHFEAEHTSRYIQRVEQDAGAGARVRLQRLIELAVNQDEGPALEVAIRSWALENPEVDAAQSRVDATRISYLRRLCREISDDDDADDLGLMLYLLAVGAESVRPPVPLAQVARLYDRVLRLGPADDGPMDARSHAS</sequence>
<dbReference type="InterPro" id="IPR001647">
    <property type="entry name" value="HTH_TetR"/>
</dbReference>
<accession>A0ABT1AD01</accession>
<dbReference type="EMBL" id="JAGSOV010000097">
    <property type="protein sequence ID" value="MCO1660883.1"/>
    <property type="molecule type" value="Genomic_DNA"/>
</dbReference>
<dbReference type="Pfam" id="PF00440">
    <property type="entry name" value="TetR_N"/>
    <property type="match status" value="1"/>
</dbReference>
<gene>
    <name evidence="4" type="ORF">KDL28_38130</name>
</gene>
<name>A0ABT1AD01_9PSEU</name>
<reference evidence="4" key="1">
    <citation type="submission" date="2021-04" db="EMBL/GenBank/DDBJ databases">
        <title>Pseudonocardia sp. nov., isolated from sandy soil of mangrove forest.</title>
        <authorList>
            <person name="Zan Z."/>
            <person name="Huang R."/>
            <person name="Liu W."/>
        </authorList>
    </citation>
    <scope>NUCLEOTIDE SEQUENCE</scope>
    <source>
        <strain evidence="4">S2-4</strain>
    </source>
</reference>
<dbReference type="PANTHER" id="PTHR30055:SF239">
    <property type="entry name" value="TRANSCRIPTIONAL REGULATORY PROTEIN"/>
    <property type="match status" value="1"/>
</dbReference>
<proteinExistence type="predicted"/>
<keyword evidence="1 2" id="KW-0238">DNA-binding</keyword>
<dbReference type="InterPro" id="IPR009057">
    <property type="entry name" value="Homeodomain-like_sf"/>
</dbReference>
<evidence type="ECO:0000313" key="4">
    <source>
        <dbReference type="EMBL" id="MCO1660883.1"/>
    </source>
</evidence>
<evidence type="ECO:0000256" key="2">
    <source>
        <dbReference type="PROSITE-ProRule" id="PRU00335"/>
    </source>
</evidence>
<feature type="domain" description="HTH tetR-type" evidence="3">
    <location>
        <begin position="1"/>
        <end position="61"/>
    </location>
</feature>
<protein>
    <submittedName>
        <fullName evidence="4">TetR/AcrR family transcriptional regulator</fullName>
    </submittedName>
</protein>
<dbReference type="PANTHER" id="PTHR30055">
    <property type="entry name" value="HTH-TYPE TRANSCRIPTIONAL REGULATOR RUTR"/>
    <property type="match status" value="1"/>
</dbReference>
<evidence type="ECO:0000256" key="1">
    <source>
        <dbReference type="ARBA" id="ARBA00023125"/>
    </source>
</evidence>
<dbReference type="InterPro" id="IPR050109">
    <property type="entry name" value="HTH-type_TetR-like_transc_reg"/>
</dbReference>
<dbReference type="PROSITE" id="PS50977">
    <property type="entry name" value="HTH_TETR_2"/>
    <property type="match status" value="1"/>
</dbReference>
<evidence type="ECO:0000313" key="5">
    <source>
        <dbReference type="Proteomes" id="UP001165283"/>
    </source>
</evidence>
<dbReference type="Proteomes" id="UP001165283">
    <property type="component" value="Unassembled WGS sequence"/>
</dbReference>
<feature type="DNA-binding region" description="H-T-H motif" evidence="2">
    <location>
        <begin position="24"/>
        <end position="43"/>
    </location>
</feature>
<organism evidence="4 5">
    <name type="scientific">Pseudonocardia humida</name>
    <dbReference type="NCBI Taxonomy" id="2800819"/>
    <lineage>
        <taxon>Bacteria</taxon>
        <taxon>Bacillati</taxon>
        <taxon>Actinomycetota</taxon>
        <taxon>Actinomycetes</taxon>
        <taxon>Pseudonocardiales</taxon>
        <taxon>Pseudonocardiaceae</taxon>
        <taxon>Pseudonocardia</taxon>
    </lineage>
</organism>
<comment type="caution">
    <text evidence="4">The sequence shown here is derived from an EMBL/GenBank/DDBJ whole genome shotgun (WGS) entry which is preliminary data.</text>
</comment>
<dbReference type="SUPFAM" id="SSF46689">
    <property type="entry name" value="Homeodomain-like"/>
    <property type="match status" value="1"/>
</dbReference>